<dbReference type="Proteomes" id="UP001597063">
    <property type="component" value="Unassembled WGS sequence"/>
</dbReference>
<proteinExistence type="predicted"/>
<dbReference type="Pfam" id="PF21806">
    <property type="entry name" value="DUF6879"/>
    <property type="match status" value="1"/>
</dbReference>
<keyword evidence="3" id="KW-1185">Reference proteome</keyword>
<evidence type="ECO:0000313" key="2">
    <source>
        <dbReference type="EMBL" id="MFD0685943.1"/>
    </source>
</evidence>
<comment type="caution">
    <text evidence="2">The sequence shown here is derived from an EMBL/GenBank/DDBJ whole genome shotgun (WGS) entry which is preliminary data.</text>
</comment>
<evidence type="ECO:0000259" key="1">
    <source>
        <dbReference type="Pfam" id="PF21806"/>
    </source>
</evidence>
<dbReference type="RefSeq" id="WP_131758603.1">
    <property type="nucleotide sequence ID" value="NZ_CAACUY010000055.1"/>
</dbReference>
<feature type="domain" description="DUF6879" evidence="1">
    <location>
        <begin position="8"/>
        <end position="171"/>
    </location>
</feature>
<dbReference type="InterPro" id="IPR049244">
    <property type="entry name" value="DUF6879"/>
</dbReference>
<reference evidence="3" key="1">
    <citation type="journal article" date="2019" name="Int. J. Syst. Evol. Microbiol.">
        <title>The Global Catalogue of Microorganisms (GCM) 10K type strain sequencing project: providing services to taxonomists for standard genome sequencing and annotation.</title>
        <authorList>
            <consortium name="The Broad Institute Genomics Platform"/>
            <consortium name="The Broad Institute Genome Sequencing Center for Infectious Disease"/>
            <person name="Wu L."/>
            <person name="Ma J."/>
        </authorList>
    </citation>
    <scope>NUCLEOTIDE SEQUENCE [LARGE SCALE GENOMIC DNA]</scope>
    <source>
        <strain evidence="3">JCM 9371</strain>
    </source>
</reference>
<organism evidence="2 3">
    <name type="scientific">Actinomadura fibrosa</name>
    <dbReference type="NCBI Taxonomy" id="111802"/>
    <lineage>
        <taxon>Bacteria</taxon>
        <taxon>Bacillati</taxon>
        <taxon>Actinomycetota</taxon>
        <taxon>Actinomycetes</taxon>
        <taxon>Streptosporangiales</taxon>
        <taxon>Thermomonosporaceae</taxon>
        <taxon>Actinomadura</taxon>
    </lineage>
</organism>
<gene>
    <name evidence="2" type="ORF">ACFQZM_15675</name>
</gene>
<dbReference type="EMBL" id="JBHTGP010000006">
    <property type="protein sequence ID" value="MFD0685943.1"/>
    <property type="molecule type" value="Genomic_DNA"/>
</dbReference>
<accession>A0ABW2XKW8</accession>
<sequence length="173" mass="20130">MMAELPPFAELLAGCERSAVHLEMRDWYDVPSERFEAWKCGHREDPADRSQWWSEFHQTIADAVKRGVQVKRARVVSEPITDYIRFEYDVTFSNLAVGEQVRWLPRRRASDVCLPGNDFWCFDDRLVRFHHFSGAGAHLEDEMVSDPAVAKLCATAFEMVWERAIPHSDYRPV</sequence>
<protein>
    <submittedName>
        <fullName evidence="2">DUF6879 family protein</fullName>
    </submittedName>
</protein>
<name>A0ABW2XKW8_9ACTN</name>
<evidence type="ECO:0000313" key="3">
    <source>
        <dbReference type="Proteomes" id="UP001597063"/>
    </source>
</evidence>